<keyword evidence="4" id="KW-1185">Reference proteome</keyword>
<dbReference type="PANTHER" id="PTHR12788">
    <property type="entry name" value="PROTEIN-TYROSINE SULFOTRANSFERASE 2"/>
    <property type="match status" value="1"/>
</dbReference>
<gene>
    <name evidence="3" type="ORF">ACFO6Q_10645</name>
</gene>
<dbReference type="InterPro" id="IPR027417">
    <property type="entry name" value="P-loop_NTPase"/>
</dbReference>
<organism evidence="3 4">
    <name type="scientific">Dokdonella ginsengisoli</name>
    <dbReference type="NCBI Taxonomy" id="363846"/>
    <lineage>
        <taxon>Bacteria</taxon>
        <taxon>Pseudomonadati</taxon>
        <taxon>Pseudomonadota</taxon>
        <taxon>Gammaproteobacteria</taxon>
        <taxon>Lysobacterales</taxon>
        <taxon>Rhodanobacteraceae</taxon>
        <taxon>Dokdonella</taxon>
    </lineage>
</organism>
<name>A0ABV9QUU7_9GAMM</name>
<dbReference type="InterPro" id="IPR026634">
    <property type="entry name" value="TPST-like"/>
</dbReference>
<dbReference type="RefSeq" id="WP_380020802.1">
    <property type="nucleotide sequence ID" value="NZ_JBHSHD010000008.1"/>
</dbReference>
<accession>A0ABV9QUU7</accession>
<dbReference type="Pfam" id="PF13469">
    <property type="entry name" value="Sulfotransfer_3"/>
    <property type="match status" value="1"/>
</dbReference>
<dbReference type="EMBL" id="JBHSHD010000008">
    <property type="protein sequence ID" value="MFC4820785.1"/>
    <property type="molecule type" value="Genomic_DNA"/>
</dbReference>
<dbReference type="Gene3D" id="3.40.50.300">
    <property type="entry name" value="P-loop containing nucleotide triphosphate hydrolases"/>
    <property type="match status" value="1"/>
</dbReference>
<evidence type="ECO:0000313" key="3">
    <source>
        <dbReference type="EMBL" id="MFC4820785.1"/>
    </source>
</evidence>
<comment type="caution">
    <text evidence="3">The sequence shown here is derived from an EMBL/GenBank/DDBJ whole genome shotgun (WGS) entry which is preliminary data.</text>
</comment>
<proteinExistence type="predicted"/>
<dbReference type="Proteomes" id="UP001595886">
    <property type="component" value="Unassembled WGS sequence"/>
</dbReference>
<keyword evidence="1" id="KW-0808">Transferase</keyword>
<dbReference type="Gene3D" id="1.25.40.10">
    <property type="entry name" value="Tetratricopeptide repeat domain"/>
    <property type="match status" value="2"/>
</dbReference>
<protein>
    <submittedName>
        <fullName evidence="3">Tetratricopeptide repeat-containing sulfotransferase family protein</fullName>
    </submittedName>
</protein>
<dbReference type="SMART" id="SM00028">
    <property type="entry name" value="TPR"/>
    <property type="match status" value="4"/>
</dbReference>
<keyword evidence="2" id="KW-0802">TPR repeat</keyword>
<dbReference type="InterPro" id="IPR011990">
    <property type="entry name" value="TPR-like_helical_dom_sf"/>
</dbReference>
<sequence>MTVAASSAFSPAQAYALLRAAHYDRVEELCRARLGVAPDDVAALTLFALSLQFQGKLPAAVDAYARLTRLQPGVFEHWNNLGNVLRDTGDFIAADAAYGQALRLAPANAGLLVNLGFLEMEAGKVAAARDRFLAAVAADARLLDARLYGARACYECGDHAAAQKLIQPWREWADLNDEQRIELGSLLTLLGETTHGEAVLLEALRRTPDEARVLASLVGLYERLNRLDEAREWLRRLPPPDAVRDPALRRDIAGAQIAIASRDADPARMRALVEQLVPLTEPEHRRAGFYFALGKVCDRHRDAEAAMQAFAQAHACQLRLAEQLVPQLLAPDATALPTAAVRLLEREFRTWSDPDPPAAEASPIFIVGFPRSGTTMLEQMLDAHPGLRSMDERIYVNDTIELLSPLSLRYPHDLGELTPAQCGRLREEYWRLVANTVRLGPGQRLVDKNPLNMLRLPMILRLFPQARIILALRHPCDVLLSCYMQHFRSPNFMVMCSTLERLARSYVAAMESWFHHAELMQPALLVSRYEELVADFEGNARRIGDFLGLADAGPLLGFHEHARNKGYISTPSYTQVIEPANARAVDRWRRYEDHLAPVRTILQPVMERWGYAW</sequence>
<feature type="repeat" description="TPR" evidence="2">
    <location>
        <begin position="75"/>
        <end position="108"/>
    </location>
</feature>
<evidence type="ECO:0000313" key="4">
    <source>
        <dbReference type="Proteomes" id="UP001595886"/>
    </source>
</evidence>
<evidence type="ECO:0000256" key="1">
    <source>
        <dbReference type="ARBA" id="ARBA00022679"/>
    </source>
</evidence>
<dbReference type="InterPro" id="IPR019734">
    <property type="entry name" value="TPR_rpt"/>
</dbReference>
<dbReference type="Pfam" id="PF13432">
    <property type="entry name" value="TPR_16"/>
    <property type="match status" value="2"/>
</dbReference>
<evidence type="ECO:0000256" key="2">
    <source>
        <dbReference type="PROSITE-ProRule" id="PRU00339"/>
    </source>
</evidence>
<dbReference type="PROSITE" id="PS50005">
    <property type="entry name" value="TPR"/>
    <property type="match status" value="1"/>
</dbReference>
<dbReference type="PANTHER" id="PTHR12788:SF10">
    <property type="entry name" value="PROTEIN-TYROSINE SULFOTRANSFERASE"/>
    <property type="match status" value="1"/>
</dbReference>
<reference evidence="4" key="1">
    <citation type="journal article" date="2019" name="Int. J. Syst. Evol. Microbiol.">
        <title>The Global Catalogue of Microorganisms (GCM) 10K type strain sequencing project: providing services to taxonomists for standard genome sequencing and annotation.</title>
        <authorList>
            <consortium name="The Broad Institute Genomics Platform"/>
            <consortium name="The Broad Institute Genome Sequencing Center for Infectious Disease"/>
            <person name="Wu L."/>
            <person name="Ma J."/>
        </authorList>
    </citation>
    <scope>NUCLEOTIDE SEQUENCE [LARGE SCALE GENOMIC DNA]</scope>
    <source>
        <strain evidence="4">CCUG 30340</strain>
    </source>
</reference>
<dbReference type="SUPFAM" id="SSF48452">
    <property type="entry name" value="TPR-like"/>
    <property type="match status" value="1"/>
</dbReference>
<dbReference type="SUPFAM" id="SSF52540">
    <property type="entry name" value="P-loop containing nucleoside triphosphate hydrolases"/>
    <property type="match status" value="1"/>
</dbReference>